<dbReference type="GO" id="GO:0003677">
    <property type="term" value="F:DNA binding"/>
    <property type="evidence" value="ECO:0007669"/>
    <property type="project" value="UniProtKB-KW"/>
</dbReference>
<evidence type="ECO:0000313" key="5">
    <source>
        <dbReference type="EMBL" id="NYJ34635.1"/>
    </source>
</evidence>
<gene>
    <name evidence="5" type="ORF">HNR10_002516</name>
</gene>
<dbReference type="EMBL" id="JACCFS010000001">
    <property type="protein sequence ID" value="NYJ34635.1"/>
    <property type="molecule type" value="Genomic_DNA"/>
</dbReference>
<comment type="caution">
    <text evidence="5">The sequence shown here is derived from an EMBL/GenBank/DDBJ whole genome shotgun (WGS) entry which is preliminary data.</text>
</comment>
<dbReference type="PANTHER" id="PTHR42756:SF1">
    <property type="entry name" value="TRANSCRIPTIONAL REPRESSOR OF EMRAB OPERON"/>
    <property type="match status" value="1"/>
</dbReference>
<evidence type="ECO:0000256" key="1">
    <source>
        <dbReference type="ARBA" id="ARBA00023015"/>
    </source>
</evidence>
<dbReference type="PANTHER" id="PTHR42756">
    <property type="entry name" value="TRANSCRIPTIONAL REGULATOR, MARR"/>
    <property type="match status" value="1"/>
</dbReference>
<keyword evidence="6" id="KW-1185">Reference proteome</keyword>
<dbReference type="PROSITE" id="PS50995">
    <property type="entry name" value="HTH_MARR_2"/>
    <property type="match status" value="1"/>
</dbReference>
<dbReference type="Pfam" id="PF12802">
    <property type="entry name" value="MarR_2"/>
    <property type="match status" value="1"/>
</dbReference>
<reference evidence="5 6" key="1">
    <citation type="submission" date="2020-07" db="EMBL/GenBank/DDBJ databases">
        <title>Sequencing the genomes of 1000 actinobacteria strains.</title>
        <authorList>
            <person name="Klenk H.-P."/>
        </authorList>
    </citation>
    <scope>NUCLEOTIDE SEQUENCE [LARGE SCALE GENOMIC DNA]</scope>
    <source>
        <strain evidence="5 6">DSM 44442</strain>
    </source>
</reference>
<dbReference type="RefSeq" id="WP_179823334.1">
    <property type="nucleotide sequence ID" value="NZ_JACCFS010000001.1"/>
</dbReference>
<dbReference type="AlphaFoldDB" id="A0A7Z0JAP0"/>
<dbReference type="Proteomes" id="UP000572051">
    <property type="component" value="Unassembled WGS sequence"/>
</dbReference>
<dbReference type="GO" id="GO:0003700">
    <property type="term" value="F:DNA-binding transcription factor activity"/>
    <property type="evidence" value="ECO:0007669"/>
    <property type="project" value="InterPro"/>
</dbReference>
<dbReference type="InterPro" id="IPR000835">
    <property type="entry name" value="HTH_MarR-typ"/>
</dbReference>
<keyword evidence="3" id="KW-0804">Transcription</keyword>
<name>A0A7Z0JAP0_9ACTN</name>
<sequence length="166" mass="18713">MNDAVDVFLDQWGRERPDLDVSPMALIGRVQRLHRLFVRGLEEYFATQGLELWEFDVLGTLRRSGAPFSLTPKELVRMTMVGSAAMTNRVDRLVKRGLVSREVDPSNRRRTVVSLTPEGLELVDEAVQGHVANEARLLEGLDGDDRARMVELLRTLLLSLGDTLDE</sequence>
<dbReference type="SUPFAM" id="SSF46785">
    <property type="entry name" value="Winged helix' DNA-binding domain"/>
    <property type="match status" value="1"/>
</dbReference>
<feature type="domain" description="HTH marR-type" evidence="4">
    <location>
        <begin position="23"/>
        <end position="158"/>
    </location>
</feature>
<accession>A0A7Z0JAP0</accession>
<dbReference type="InterPro" id="IPR023187">
    <property type="entry name" value="Tscrpt_reg_MarR-type_CS"/>
</dbReference>
<dbReference type="InterPro" id="IPR036388">
    <property type="entry name" value="WH-like_DNA-bd_sf"/>
</dbReference>
<proteinExistence type="predicted"/>
<keyword evidence="1" id="KW-0805">Transcription regulation</keyword>
<evidence type="ECO:0000259" key="4">
    <source>
        <dbReference type="PROSITE" id="PS50995"/>
    </source>
</evidence>
<evidence type="ECO:0000256" key="3">
    <source>
        <dbReference type="ARBA" id="ARBA00023163"/>
    </source>
</evidence>
<organism evidence="5 6">
    <name type="scientific">Nocardiopsis aegyptia</name>
    <dbReference type="NCBI Taxonomy" id="220378"/>
    <lineage>
        <taxon>Bacteria</taxon>
        <taxon>Bacillati</taxon>
        <taxon>Actinomycetota</taxon>
        <taxon>Actinomycetes</taxon>
        <taxon>Streptosporangiales</taxon>
        <taxon>Nocardiopsidaceae</taxon>
        <taxon>Nocardiopsis</taxon>
    </lineage>
</organism>
<protein>
    <submittedName>
        <fullName evidence="5">DNA-binding MarR family transcriptional regulator</fullName>
    </submittedName>
</protein>
<evidence type="ECO:0000256" key="2">
    <source>
        <dbReference type="ARBA" id="ARBA00023125"/>
    </source>
</evidence>
<evidence type="ECO:0000313" key="6">
    <source>
        <dbReference type="Proteomes" id="UP000572051"/>
    </source>
</evidence>
<dbReference type="PRINTS" id="PR00598">
    <property type="entry name" value="HTHMARR"/>
</dbReference>
<dbReference type="SMART" id="SM00347">
    <property type="entry name" value="HTH_MARR"/>
    <property type="match status" value="1"/>
</dbReference>
<dbReference type="PROSITE" id="PS01117">
    <property type="entry name" value="HTH_MARR_1"/>
    <property type="match status" value="1"/>
</dbReference>
<dbReference type="Gene3D" id="1.10.10.10">
    <property type="entry name" value="Winged helix-like DNA-binding domain superfamily/Winged helix DNA-binding domain"/>
    <property type="match status" value="1"/>
</dbReference>
<dbReference type="InterPro" id="IPR036390">
    <property type="entry name" value="WH_DNA-bd_sf"/>
</dbReference>
<keyword evidence="2 5" id="KW-0238">DNA-binding</keyword>